<comment type="catalytic activity">
    <reaction evidence="5">
        <text>(6S)-5-formyl-5,6,7,8-tetrahydrofolate + ATP = (6R)-5,10-methenyltetrahydrofolate + ADP + phosphate</text>
        <dbReference type="Rhea" id="RHEA:10488"/>
        <dbReference type="ChEBI" id="CHEBI:30616"/>
        <dbReference type="ChEBI" id="CHEBI:43474"/>
        <dbReference type="ChEBI" id="CHEBI:57455"/>
        <dbReference type="ChEBI" id="CHEBI:57457"/>
        <dbReference type="ChEBI" id="CHEBI:456216"/>
        <dbReference type="EC" id="6.3.3.2"/>
    </reaction>
</comment>
<dbReference type="GO" id="GO:0030272">
    <property type="term" value="F:5-formyltetrahydrofolate cyclo-ligase activity"/>
    <property type="evidence" value="ECO:0007669"/>
    <property type="project" value="UniProtKB-EC"/>
</dbReference>
<dbReference type="InterPro" id="IPR002698">
    <property type="entry name" value="FTHF_cligase"/>
</dbReference>
<evidence type="ECO:0000256" key="3">
    <source>
        <dbReference type="ARBA" id="ARBA00022840"/>
    </source>
</evidence>
<dbReference type="InterPro" id="IPR024185">
    <property type="entry name" value="FTHF_cligase-like_sf"/>
</dbReference>
<keyword evidence="5" id="KW-0479">Metal-binding</keyword>
<keyword evidence="6" id="KW-0436">Ligase</keyword>
<dbReference type="PIRSF" id="PIRSF006806">
    <property type="entry name" value="FTHF_cligase"/>
    <property type="match status" value="1"/>
</dbReference>
<reference evidence="6 7" key="1">
    <citation type="submission" date="2016-10" db="EMBL/GenBank/DDBJ databases">
        <authorList>
            <person name="de Groot N.N."/>
        </authorList>
    </citation>
    <scope>NUCLEOTIDE SEQUENCE [LARGE SCALE GENOMIC DNA]</scope>
    <source>
        <strain evidence="6 7">DSM 27375</strain>
    </source>
</reference>
<gene>
    <name evidence="6" type="ORF">SAMN04488117_101710</name>
</gene>
<evidence type="ECO:0000313" key="6">
    <source>
        <dbReference type="EMBL" id="SDE91499.1"/>
    </source>
</evidence>
<proteinExistence type="inferred from homology"/>
<dbReference type="InterPro" id="IPR037171">
    <property type="entry name" value="NagB/RpiA_transferase-like"/>
</dbReference>
<dbReference type="RefSeq" id="WP_074641066.1">
    <property type="nucleotide sequence ID" value="NZ_FNBL01000001.1"/>
</dbReference>
<dbReference type="EMBL" id="FNBL01000001">
    <property type="protein sequence ID" value="SDE91499.1"/>
    <property type="molecule type" value="Genomic_DNA"/>
</dbReference>
<dbReference type="GO" id="GO:0046872">
    <property type="term" value="F:metal ion binding"/>
    <property type="evidence" value="ECO:0007669"/>
    <property type="project" value="UniProtKB-KW"/>
</dbReference>
<dbReference type="PANTHER" id="PTHR23407">
    <property type="entry name" value="ATPASE INHIBITOR/5-FORMYLTETRAHYDROFOLATE CYCLO-LIGASE"/>
    <property type="match status" value="1"/>
</dbReference>
<sequence>MTVTDDLKSALRARARVARAKAHKTGGLAASQAAQLLLGFLTPFRGQVIAGYLPIDTEIDPRAVMTALARTGPVAVPVVEAKAQPLRFDLWTPDTAMVKGAFGTLTPERSMPVTPTVLIVPMLAFSRHGHRLGYGGGFYDRTLAQLRAQGSVFAVGLAYGAQEAPDLPVEGTDAPLDAIVTEREVLTF</sequence>
<dbReference type="EC" id="6.3.3.2" evidence="5"/>
<evidence type="ECO:0000313" key="7">
    <source>
        <dbReference type="Proteomes" id="UP000182284"/>
    </source>
</evidence>
<feature type="binding site" evidence="4">
    <location>
        <position position="53"/>
    </location>
    <ligand>
        <name>substrate</name>
    </ligand>
</feature>
<dbReference type="SUPFAM" id="SSF100950">
    <property type="entry name" value="NagB/RpiA/CoA transferase-like"/>
    <property type="match status" value="1"/>
</dbReference>
<feature type="binding site" evidence="4">
    <location>
        <begin position="131"/>
        <end position="139"/>
    </location>
    <ligand>
        <name>ATP</name>
        <dbReference type="ChEBI" id="CHEBI:30616"/>
    </ligand>
</feature>
<dbReference type="Pfam" id="PF01812">
    <property type="entry name" value="5-FTHF_cyc-lig"/>
    <property type="match status" value="1"/>
</dbReference>
<dbReference type="NCBIfam" id="TIGR02727">
    <property type="entry name" value="MTHFS_bact"/>
    <property type="match status" value="1"/>
</dbReference>
<organism evidence="6 7">
    <name type="scientific">Celeribacter baekdonensis</name>
    <dbReference type="NCBI Taxonomy" id="875171"/>
    <lineage>
        <taxon>Bacteria</taxon>
        <taxon>Pseudomonadati</taxon>
        <taxon>Pseudomonadota</taxon>
        <taxon>Alphaproteobacteria</taxon>
        <taxon>Rhodobacterales</taxon>
        <taxon>Roseobacteraceae</taxon>
        <taxon>Celeribacter</taxon>
    </lineage>
</organism>
<dbReference type="GO" id="GO:0005524">
    <property type="term" value="F:ATP binding"/>
    <property type="evidence" value="ECO:0007669"/>
    <property type="project" value="UniProtKB-KW"/>
</dbReference>
<dbReference type="GO" id="GO:0009396">
    <property type="term" value="P:folic acid-containing compound biosynthetic process"/>
    <property type="evidence" value="ECO:0007669"/>
    <property type="project" value="TreeGrafter"/>
</dbReference>
<dbReference type="AlphaFoldDB" id="A0A1G7GU77"/>
<feature type="binding site" evidence="4">
    <location>
        <position position="58"/>
    </location>
    <ligand>
        <name>substrate</name>
    </ligand>
</feature>
<keyword evidence="5" id="KW-0460">Magnesium</keyword>
<accession>A0A1G7GU77</accession>
<comment type="cofactor">
    <cofactor evidence="5">
        <name>Mg(2+)</name>
        <dbReference type="ChEBI" id="CHEBI:18420"/>
    </cofactor>
</comment>
<name>A0A1G7GU77_9RHOB</name>
<evidence type="ECO:0000256" key="4">
    <source>
        <dbReference type="PIRSR" id="PIRSR006806-1"/>
    </source>
</evidence>
<dbReference type="Gene3D" id="3.40.50.10420">
    <property type="entry name" value="NagB/RpiA/CoA transferase-like"/>
    <property type="match status" value="1"/>
</dbReference>
<feature type="binding site" evidence="4">
    <location>
        <begin position="8"/>
        <end position="12"/>
    </location>
    <ligand>
        <name>ATP</name>
        <dbReference type="ChEBI" id="CHEBI:30616"/>
    </ligand>
</feature>
<keyword evidence="2 4" id="KW-0547">Nucleotide-binding</keyword>
<keyword evidence="3 4" id="KW-0067">ATP-binding</keyword>
<evidence type="ECO:0000256" key="2">
    <source>
        <dbReference type="ARBA" id="ARBA00022741"/>
    </source>
</evidence>
<dbReference type="PANTHER" id="PTHR23407:SF1">
    <property type="entry name" value="5-FORMYLTETRAHYDROFOLATE CYCLO-LIGASE"/>
    <property type="match status" value="1"/>
</dbReference>
<dbReference type="Proteomes" id="UP000182284">
    <property type="component" value="Unassembled WGS sequence"/>
</dbReference>
<dbReference type="GO" id="GO:0035999">
    <property type="term" value="P:tetrahydrofolate interconversion"/>
    <property type="evidence" value="ECO:0007669"/>
    <property type="project" value="TreeGrafter"/>
</dbReference>
<comment type="similarity">
    <text evidence="1 5">Belongs to the 5-formyltetrahydrofolate cyclo-ligase family.</text>
</comment>
<protein>
    <recommendedName>
        <fullName evidence="5">5-formyltetrahydrofolate cyclo-ligase</fullName>
        <ecNumber evidence="5">6.3.3.2</ecNumber>
    </recommendedName>
</protein>
<evidence type="ECO:0000256" key="1">
    <source>
        <dbReference type="ARBA" id="ARBA00010638"/>
    </source>
</evidence>
<evidence type="ECO:0000256" key="5">
    <source>
        <dbReference type="RuleBase" id="RU361279"/>
    </source>
</evidence>